<keyword evidence="6" id="KW-0548">Nucleotidyltransferase</keyword>
<evidence type="ECO:0000256" key="5">
    <source>
        <dbReference type="ARBA" id="ARBA00022679"/>
    </source>
</evidence>
<dbReference type="InterPro" id="IPR044139">
    <property type="entry name" value="CysN_NoDQ_III"/>
</dbReference>
<dbReference type="Pfam" id="PF00009">
    <property type="entry name" value="GTP_EFTU"/>
    <property type="match status" value="1"/>
</dbReference>
<comment type="catalytic activity">
    <reaction evidence="11">
        <text>sulfate + ATP + H(+) = adenosine 5'-phosphosulfate + diphosphate</text>
        <dbReference type="Rhea" id="RHEA:18133"/>
        <dbReference type="ChEBI" id="CHEBI:15378"/>
        <dbReference type="ChEBI" id="CHEBI:16189"/>
        <dbReference type="ChEBI" id="CHEBI:30616"/>
        <dbReference type="ChEBI" id="CHEBI:33019"/>
        <dbReference type="ChEBI" id="CHEBI:58243"/>
        <dbReference type="EC" id="2.7.7.4"/>
    </reaction>
</comment>
<dbReference type="InterPro" id="IPR059117">
    <property type="entry name" value="APS_kinase_dom"/>
</dbReference>
<dbReference type="KEGG" id="noa:BKM31_10935"/>
<feature type="binding site" evidence="12">
    <location>
        <begin position="450"/>
        <end position="457"/>
    </location>
    <ligand>
        <name>ATP</name>
        <dbReference type="ChEBI" id="CHEBI:30616"/>
    </ligand>
</feature>
<dbReference type="OrthoDB" id="9804504at2"/>
<gene>
    <name evidence="12" type="primary">cysC</name>
    <name evidence="14" type="ORF">BKM31_10935</name>
</gene>
<dbReference type="InterPro" id="IPR054696">
    <property type="entry name" value="GTP-eEF1A_C"/>
</dbReference>
<dbReference type="PANTHER" id="PTHR23115">
    <property type="entry name" value="TRANSLATION FACTOR"/>
    <property type="match status" value="1"/>
</dbReference>
<dbReference type="InterPro" id="IPR011779">
    <property type="entry name" value="SO4_adenylTrfase_lsu"/>
</dbReference>
<dbReference type="CDD" id="cd04095">
    <property type="entry name" value="CysN_NoDQ_III"/>
    <property type="match status" value="1"/>
</dbReference>
<dbReference type="NCBIfam" id="NF004035">
    <property type="entry name" value="PRK05506.1"/>
    <property type="match status" value="1"/>
</dbReference>
<dbReference type="Pfam" id="PF22594">
    <property type="entry name" value="GTP-eEF1A_C"/>
    <property type="match status" value="1"/>
</dbReference>
<dbReference type="InterPro" id="IPR002891">
    <property type="entry name" value="APS"/>
</dbReference>
<feature type="domain" description="Tr-type G" evidence="13">
    <location>
        <begin position="2"/>
        <end position="217"/>
    </location>
</feature>
<dbReference type="GO" id="GO:0003924">
    <property type="term" value="F:GTPase activity"/>
    <property type="evidence" value="ECO:0007669"/>
    <property type="project" value="InterPro"/>
</dbReference>
<dbReference type="InterPro" id="IPR027417">
    <property type="entry name" value="P-loop_NTPase"/>
</dbReference>
<dbReference type="Gene3D" id="2.40.30.10">
    <property type="entry name" value="Translation factors"/>
    <property type="match status" value="2"/>
</dbReference>
<evidence type="ECO:0000256" key="1">
    <source>
        <dbReference type="ARBA" id="ARBA00001823"/>
    </source>
</evidence>
<comment type="similarity">
    <text evidence="4">In the N-terminal section; belongs to the TRAFAC class translation factor GTPase superfamily. Classic translation factor GTPase family. CysN/NodQ subfamily.</text>
</comment>
<keyword evidence="5 12" id="KW-0808">Transferase</keyword>
<accession>A0A1U9ZVF3</accession>
<comment type="function">
    <text evidence="2">APS kinase catalyzes the synthesis of activated sulfate.</text>
</comment>
<dbReference type="SUPFAM" id="SSF52540">
    <property type="entry name" value="P-loop containing nucleoside triphosphate hydrolases"/>
    <property type="match status" value="2"/>
</dbReference>
<evidence type="ECO:0000313" key="15">
    <source>
        <dbReference type="Proteomes" id="UP000190797"/>
    </source>
</evidence>
<evidence type="ECO:0000256" key="6">
    <source>
        <dbReference type="ARBA" id="ARBA00022695"/>
    </source>
</evidence>
<keyword evidence="12 14" id="KW-0418">Kinase</keyword>
<keyword evidence="7 12" id="KW-0547">Nucleotide-binding</keyword>
<evidence type="ECO:0000256" key="2">
    <source>
        <dbReference type="ARBA" id="ARBA00002357"/>
    </source>
</evidence>
<sequence>MKPMLRVIACGSVDDGKSTLIGRLLAGTGSATEDQLDYARRTRRGGSTIPAGAVDYSLLTDGLEAEHEQGITIDVAYLFLDLPSGRRVIIADAPGHEQYTRNMAVAASTADVAVLLVDATKGVREQTHRHLAICALMGVRAVIAVVNKLDALDYDQAVFDRLAGEVRAAADGYGVTASVLPASALSGDNVVERSPRLPWYDGPTLLDALATWQPPPAGTAGDYRLPVQYVIRADGFRGFAGTVTGGPVRQGDPVAVAGGGASRIDRLLGPGGHDLREAAPGTPVTVTLADDVDVRRGDLLTTPGALRDGPAPATAYSATLVWTSEEPLRHSRSYLLLAGSRGVPAMVTSVRGRMEVVSGKQLAARTLGLNDIGTVELTTDTPVSLDAYQECRDTGSFLLVDRVTKETVAAGMVRHALRRGRNVVPHAYTVDREARQRLKGQRARVLWLTGLPGAGKSTIANALERRLHGVGLHTYVLDGDNVRSGLNKDLGFTPEGRAENVRRVAELARILLDAGLIVIVALVSPYRADRAAARSLFAPGDFAEVWVDTPAEVCVRRDPKGLYAQAKAGRLPNMTGLGQVYEPPEHPDLVVDGSGSLDDVTGELCALLDGLSPAEVGPLGQ</sequence>
<keyword evidence="12" id="KW-0597">Phosphoprotein</keyword>
<dbReference type="HAMAP" id="MF_00065">
    <property type="entry name" value="Adenylyl_sulf_kinase"/>
    <property type="match status" value="1"/>
</dbReference>
<comment type="similarity">
    <text evidence="3">In the C-terminal section; belongs to the APS kinase family.</text>
</comment>
<dbReference type="SUPFAM" id="SSF50465">
    <property type="entry name" value="EF-Tu/eEF-1alpha/eIF2-gamma C-terminal domain"/>
    <property type="match status" value="1"/>
</dbReference>
<comment type="similarity">
    <text evidence="12">Belongs to the APS kinase family.</text>
</comment>
<dbReference type="PROSITE" id="PS51722">
    <property type="entry name" value="G_TR_2"/>
    <property type="match status" value="1"/>
</dbReference>
<keyword evidence="9" id="KW-0342">GTP-binding</keyword>
<dbReference type="CDD" id="cd02027">
    <property type="entry name" value="APSK"/>
    <property type="match status" value="1"/>
</dbReference>
<dbReference type="GO" id="GO:0005524">
    <property type="term" value="F:ATP binding"/>
    <property type="evidence" value="ECO:0007669"/>
    <property type="project" value="UniProtKB-UniRule"/>
</dbReference>
<dbReference type="NCBIfam" id="TIGR00455">
    <property type="entry name" value="apsK"/>
    <property type="match status" value="1"/>
</dbReference>
<dbReference type="AlphaFoldDB" id="A0A1U9ZVF3"/>
<dbReference type="InterPro" id="IPR000795">
    <property type="entry name" value="T_Tr_GTP-bd_dom"/>
</dbReference>
<keyword evidence="10" id="KW-0511">Multifunctional enzyme</keyword>
<protein>
    <recommendedName>
        <fullName evidence="12">Adenylyl-sulfate kinase</fullName>
        <ecNumber evidence="12">2.7.1.25</ecNumber>
    </recommendedName>
    <alternativeName>
        <fullName evidence="12">APS kinase</fullName>
    </alternativeName>
    <alternativeName>
        <fullName evidence="12">ATP adenosine-5'-phosphosulfate 3'-phosphotransferase</fullName>
    </alternativeName>
    <alternativeName>
        <fullName evidence="12">Adenosine-5'-phosphosulfate kinase</fullName>
    </alternativeName>
</protein>
<dbReference type="InterPro" id="IPR050100">
    <property type="entry name" value="TRAFAC_GTPase_members"/>
</dbReference>
<dbReference type="PRINTS" id="PR00315">
    <property type="entry name" value="ELONGATNFCT"/>
</dbReference>
<evidence type="ECO:0000313" key="14">
    <source>
        <dbReference type="EMBL" id="AQZ61917.1"/>
    </source>
</evidence>
<dbReference type="GO" id="GO:0005525">
    <property type="term" value="F:GTP binding"/>
    <property type="evidence" value="ECO:0007669"/>
    <property type="project" value="UniProtKB-KW"/>
</dbReference>
<dbReference type="InterPro" id="IPR009000">
    <property type="entry name" value="Transl_B-barrel_sf"/>
</dbReference>
<dbReference type="GO" id="GO:0000103">
    <property type="term" value="P:sulfate assimilation"/>
    <property type="evidence" value="ECO:0007669"/>
    <property type="project" value="UniProtKB-UniRule"/>
</dbReference>
<keyword evidence="8 12" id="KW-0067">ATP-binding</keyword>
<dbReference type="InterPro" id="IPR009001">
    <property type="entry name" value="Transl_elong_EF1A/Init_IF2_C"/>
</dbReference>
<evidence type="ECO:0000256" key="3">
    <source>
        <dbReference type="ARBA" id="ARBA00005438"/>
    </source>
</evidence>
<dbReference type="GO" id="GO:0004020">
    <property type="term" value="F:adenylylsulfate kinase activity"/>
    <property type="evidence" value="ECO:0007669"/>
    <property type="project" value="UniProtKB-UniRule"/>
</dbReference>
<dbReference type="SUPFAM" id="SSF50447">
    <property type="entry name" value="Translation proteins"/>
    <property type="match status" value="1"/>
</dbReference>
<feature type="active site" description="Phosphoserine intermediate" evidence="12">
    <location>
        <position position="524"/>
    </location>
</feature>
<dbReference type="EMBL" id="CP017717">
    <property type="protein sequence ID" value="AQZ61917.1"/>
    <property type="molecule type" value="Genomic_DNA"/>
</dbReference>
<evidence type="ECO:0000256" key="8">
    <source>
        <dbReference type="ARBA" id="ARBA00022840"/>
    </source>
</evidence>
<comment type="function">
    <text evidence="12">Catalyzes the synthesis of activated sulfate.</text>
</comment>
<dbReference type="STRING" id="1909395.BKM31_10935"/>
<evidence type="ECO:0000256" key="11">
    <source>
        <dbReference type="ARBA" id="ARBA00049370"/>
    </source>
</evidence>
<dbReference type="Gene3D" id="3.40.50.300">
    <property type="entry name" value="P-loop containing nucleotide triphosphate hydrolases"/>
    <property type="match status" value="2"/>
</dbReference>
<evidence type="ECO:0000256" key="7">
    <source>
        <dbReference type="ARBA" id="ARBA00022741"/>
    </source>
</evidence>
<evidence type="ECO:0000259" key="13">
    <source>
        <dbReference type="PROSITE" id="PS51722"/>
    </source>
</evidence>
<dbReference type="GO" id="GO:0070814">
    <property type="term" value="P:hydrogen sulfide biosynthetic process"/>
    <property type="evidence" value="ECO:0007669"/>
    <property type="project" value="UniProtKB-UniRule"/>
</dbReference>
<dbReference type="GO" id="GO:0004781">
    <property type="term" value="F:sulfate adenylyltransferase (ATP) activity"/>
    <property type="evidence" value="ECO:0007669"/>
    <property type="project" value="UniProtKB-EC"/>
</dbReference>
<dbReference type="UniPathway" id="UPA00140">
    <property type="reaction ID" value="UER00205"/>
</dbReference>
<reference evidence="15" key="1">
    <citation type="journal article" date="2017" name="Med. Chem. Commun.">
        <title>Nonomuraea sp. ATCC 55076 harbours the largest actinomycete chromosome to date and the kistamicin biosynthetic gene cluster.</title>
        <authorList>
            <person name="Nazari B."/>
            <person name="Forneris C.C."/>
            <person name="Gibson M.I."/>
            <person name="Moon K."/>
            <person name="Schramma K.R."/>
            <person name="Seyedsayamdost M.R."/>
        </authorList>
    </citation>
    <scope>NUCLEOTIDE SEQUENCE [LARGE SCALE GENOMIC DNA]</scope>
    <source>
        <strain evidence="15">ATCC 55076</strain>
    </source>
</reference>
<name>A0A1U9ZVF3_9ACTN</name>
<dbReference type="NCBIfam" id="NF003013">
    <property type="entry name" value="PRK03846.1"/>
    <property type="match status" value="1"/>
</dbReference>
<dbReference type="EC" id="2.7.1.25" evidence="12"/>
<evidence type="ECO:0000256" key="9">
    <source>
        <dbReference type="ARBA" id="ARBA00023134"/>
    </source>
</evidence>
<dbReference type="Pfam" id="PF01583">
    <property type="entry name" value="APS_kinase"/>
    <property type="match status" value="1"/>
</dbReference>
<evidence type="ECO:0000256" key="12">
    <source>
        <dbReference type="HAMAP-Rule" id="MF_00065"/>
    </source>
</evidence>
<proteinExistence type="inferred from homology"/>
<evidence type="ECO:0000256" key="4">
    <source>
        <dbReference type="ARBA" id="ARBA00007237"/>
    </source>
</evidence>
<evidence type="ECO:0000256" key="10">
    <source>
        <dbReference type="ARBA" id="ARBA00023268"/>
    </source>
</evidence>
<comment type="catalytic activity">
    <reaction evidence="1 12">
        <text>adenosine 5'-phosphosulfate + ATP = 3'-phosphoadenylyl sulfate + ADP + H(+)</text>
        <dbReference type="Rhea" id="RHEA:24152"/>
        <dbReference type="ChEBI" id="CHEBI:15378"/>
        <dbReference type="ChEBI" id="CHEBI:30616"/>
        <dbReference type="ChEBI" id="CHEBI:58243"/>
        <dbReference type="ChEBI" id="CHEBI:58339"/>
        <dbReference type="ChEBI" id="CHEBI:456216"/>
        <dbReference type="EC" id="2.7.1.25"/>
    </reaction>
</comment>
<keyword evidence="15" id="KW-1185">Reference proteome</keyword>
<dbReference type="NCBIfam" id="TIGR02034">
    <property type="entry name" value="CysN"/>
    <property type="match status" value="1"/>
</dbReference>
<comment type="pathway">
    <text evidence="12">Sulfur metabolism; hydrogen sulfide biosynthesis; sulfite from sulfate: step 2/3.</text>
</comment>
<dbReference type="Proteomes" id="UP000190797">
    <property type="component" value="Chromosome"/>
</dbReference>
<organism evidence="14 15">
    <name type="scientific">[Actinomadura] parvosata subsp. kistnae</name>
    <dbReference type="NCBI Taxonomy" id="1909395"/>
    <lineage>
        <taxon>Bacteria</taxon>
        <taxon>Bacillati</taxon>
        <taxon>Actinomycetota</taxon>
        <taxon>Actinomycetes</taxon>
        <taxon>Streptosporangiales</taxon>
        <taxon>Streptosporangiaceae</taxon>
        <taxon>Nonomuraea</taxon>
    </lineage>
</organism>